<sequence>MPAHAPWAPCDSPLWRRLVSAVRGALVMALVLCAVLHGLSEETDASGRVTAAASVMAAGGDTHGPHVPHGAEDCAADVIIRTASASSEDLPLGALVLVVLVALSVAVGRPLLRPEFRRRRSARTGRVTLVRTSRWRI</sequence>
<evidence type="ECO:0000256" key="1">
    <source>
        <dbReference type="SAM" id="Phobius"/>
    </source>
</evidence>
<gene>
    <name evidence="2" type="ORF">AB5J49_39885</name>
</gene>
<dbReference type="AlphaFoldDB" id="A0AB39Q8C8"/>
<feature type="transmembrane region" description="Helical" evidence="1">
    <location>
        <begin position="21"/>
        <end position="39"/>
    </location>
</feature>
<accession>A0AB39Q8C8</accession>
<keyword evidence="1" id="KW-0472">Membrane</keyword>
<keyword evidence="1" id="KW-0812">Transmembrane</keyword>
<dbReference type="EMBL" id="CP163439">
    <property type="protein sequence ID" value="XDQ39031.1"/>
    <property type="molecule type" value="Genomic_DNA"/>
</dbReference>
<feature type="transmembrane region" description="Helical" evidence="1">
    <location>
        <begin position="92"/>
        <end position="112"/>
    </location>
</feature>
<protein>
    <submittedName>
        <fullName evidence="2">Uncharacterized protein</fullName>
    </submittedName>
</protein>
<reference evidence="2" key="1">
    <citation type="submission" date="2024-07" db="EMBL/GenBank/DDBJ databases">
        <authorList>
            <person name="Yu S.T."/>
        </authorList>
    </citation>
    <scope>NUCLEOTIDE SEQUENCE</scope>
    <source>
        <strain evidence="2">R28</strain>
    </source>
</reference>
<name>A0AB39Q8C8_9ACTN</name>
<dbReference type="RefSeq" id="WP_369173763.1">
    <property type="nucleotide sequence ID" value="NZ_CP163439.1"/>
</dbReference>
<keyword evidence="1" id="KW-1133">Transmembrane helix</keyword>
<evidence type="ECO:0000313" key="2">
    <source>
        <dbReference type="EMBL" id="XDQ39031.1"/>
    </source>
</evidence>
<organism evidence="2">
    <name type="scientific">Streptomyces sp. R28</name>
    <dbReference type="NCBI Taxonomy" id="3238628"/>
    <lineage>
        <taxon>Bacteria</taxon>
        <taxon>Bacillati</taxon>
        <taxon>Actinomycetota</taxon>
        <taxon>Actinomycetes</taxon>
        <taxon>Kitasatosporales</taxon>
        <taxon>Streptomycetaceae</taxon>
        <taxon>Streptomyces</taxon>
    </lineage>
</organism>
<proteinExistence type="predicted"/>